<feature type="domain" description="Bacterial Ig-like" evidence="2">
    <location>
        <begin position="973"/>
        <end position="1074"/>
    </location>
</feature>
<proteinExistence type="predicted"/>
<dbReference type="RefSeq" id="WP_307235787.1">
    <property type="nucleotide sequence ID" value="NZ_JAUSVF010000003.1"/>
</dbReference>
<evidence type="ECO:0000259" key="1">
    <source>
        <dbReference type="Pfam" id="PF14252"/>
    </source>
</evidence>
<organism evidence="3 4">
    <name type="scientific">Pararhizobium capsulatum DSM 1112</name>
    <dbReference type="NCBI Taxonomy" id="1121113"/>
    <lineage>
        <taxon>Bacteria</taxon>
        <taxon>Pseudomonadati</taxon>
        <taxon>Pseudomonadota</taxon>
        <taxon>Alphaproteobacteria</taxon>
        <taxon>Hyphomicrobiales</taxon>
        <taxon>Rhizobiaceae</taxon>
        <taxon>Rhizobium/Agrobacterium group</taxon>
        <taxon>Pararhizobium</taxon>
    </lineage>
</organism>
<dbReference type="Gene3D" id="2.60.40.60">
    <property type="entry name" value="Cadherins"/>
    <property type="match status" value="1"/>
</dbReference>
<dbReference type="InterPro" id="IPR018511">
    <property type="entry name" value="Hemolysin-typ_Ca-bd_CS"/>
</dbReference>
<keyword evidence="4" id="KW-1185">Reference proteome</keyword>
<protein>
    <recommendedName>
        <fullName evidence="5">DUF4347 domain-containing protein</fullName>
    </recommendedName>
</protein>
<dbReference type="Pfam" id="PF19078">
    <property type="entry name" value="Big_12"/>
    <property type="match status" value="13"/>
</dbReference>
<feature type="domain" description="Bacterial Ig-like" evidence="2">
    <location>
        <begin position="463"/>
        <end position="564"/>
    </location>
</feature>
<dbReference type="Pfam" id="PF00353">
    <property type="entry name" value="HemolysinCabind"/>
    <property type="match status" value="1"/>
</dbReference>
<dbReference type="PROSITE" id="PS00330">
    <property type="entry name" value="HEMOLYSIN_CALCIUM"/>
    <property type="match status" value="3"/>
</dbReference>
<dbReference type="PANTHER" id="PTHR34677:SF3">
    <property type="entry name" value="BACTERIAL IG-LIKE DOMAIN-CONTAINING PROTEIN"/>
    <property type="match status" value="1"/>
</dbReference>
<gene>
    <name evidence="3" type="ORF">QO002_005530</name>
</gene>
<dbReference type="EMBL" id="JAUSVF010000003">
    <property type="protein sequence ID" value="MDQ0323324.1"/>
    <property type="molecule type" value="Genomic_DNA"/>
</dbReference>
<evidence type="ECO:0000313" key="3">
    <source>
        <dbReference type="EMBL" id="MDQ0323324.1"/>
    </source>
</evidence>
<evidence type="ECO:0008006" key="5">
    <source>
        <dbReference type="Google" id="ProtNLM"/>
    </source>
</evidence>
<feature type="domain" description="Bacterial Ig-like" evidence="2">
    <location>
        <begin position="1585"/>
        <end position="1686"/>
    </location>
</feature>
<feature type="domain" description="Bacterial Ig-like" evidence="2">
    <location>
        <begin position="1483"/>
        <end position="1584"/>
    </location>
</feature>
<evidence type="ECO:0000313" key="4">
    <source>
        <dbReference type="Proteomes" id="UP001230207"/>
    </source>
</evidence>
<name>A0ABU0BYI8_9HYPH</name>
<feature type="domain" description="Bacterial Ig-like" evidence="2">
    <location>
        <begin position="871"/>
        <end position="972"/>
    </location>
</feature>
<dbReference type="PRINTS" id="PR00313">
    <property type="entry name" value="CABNDNGRPT"/>
</dbReference>
<sequence length="2197" mass="219219">MTETAVTPAIAIEIGSHRQVVFIDAGLADTRALAAGVPPGAEIVWVGQAAPAIAQMAGWAVGKWGYEAIHILSHGEAGVLLLGNARIDAAALRAHRTELATLGKALCASGDILLYGCDVATGSKGARFVDLMALYSGADVAASVDATGAADLGGNWTLAYRTGPIDTPTLGADGSIAYGGLLAAPVSENFDGVAVDGFGWSQSTQGQPRTINGWTFNLLDGVGNTDPTGTVDITYLTDQTSLANGSTDKAAYINSYFAAGTGTDAAAVFQAKDGDAFSFTSVRVEVGGSNGSDYRLVGYLDGVAVAGASQDFVAGAFGSGGTLVSVTDPAWRFVDEVRIVRQNGEVDISVFIDDIVATAADTTPPTASIVVADSALAIGETALVTITFSEAVTGFSNADLTATNGTLSAVSSADGGITWTATLTPSASITDTTNLITLDNTGVQDGAGNAGTGITTSNNYAVDTQRPTATIVVADSALAIGETALVTITFSEAVTGFTSADLSVANGTVGSVSSADGGITWTATLTPTASITDATNLITLDNTGVANAAGNTGTGTTSSNNFAIDTARPTASIVVADSALAIGETSLVTITFSEAVTGFSNADLTATNGTLSAVSSADGGITWTATFTPTASITDATNLITLDDTGVQDGAGNTGSGTTSSNNYAVDTTRPTASIVVADSALAIGETALVTITFSEAVTGFTSADLSVANGTVGSVSSADGGITWTATFTPTASITDTTNLITLANTGVADLAGNAGTGTTTSNNYAVDSQRPTATIFVSDTALLAGETALMTVTFSEAVTGFTSADLTVANGTVGSISSADGGITWTATFTPTASVTDTTNLITLDNTGVADLAGNAGTGTTNSNNYTIDTQRPTASIVVADSALAIGETALVTITFSEAVTGFTNADLAVVNGTLGAVASFDGGITWTATFTPSASITDATNLITLDNTGVANAAGNTGTGTTSSNNYAVDTTRPTASIVVADSALAIGETSLVTITFSEAVTGFTSADLTVANGTVGSVSSADGGITWTATFTPTASITDTTNLITLDNTGVQDGAGNTGSGTTTSNNYAVDSQRPTATIVVSDTALLAGETALVTVTFSEAVTGFTSADLTVANGTVGSISSADGGITWTATFTPTASVTDTTNLITLDNTGVQDGAGNAGTGTTTSNNYAVDTQRPTATIVVSDTALLAGETALVTVTFSEAVTGFTSADLSVANGTVGPVSSADGGITWTATLTPTASITDATNLITLDNTGVAHAAGNTGTGTTSSNNFAIDTARPTASIVVADSALAIGETSLVTITFSEAVTGFSNADLTATNGTLSAVSSADGGITWTATLTPSASITDTTNLITLDNTGVQDGAGNAGTGTTTSNNYAVDTQRPTATIVVADGALAIGETSLVTITFNEAVTGFTNADLSVANGILGAVGSSDGGITWTATFTPSASITDATNLITLANTGVADLAGNAGTGTTSSNNYTIDTQRPTASIVVADSALAIGETSLVTITFSEAVTGFSNADLTVANGTVGSVSSSDGGITWTATLTPASNVNDMSNLIKLNNSGVQDGAGNTGSGTTTSNNYAVDSQRPTASIVVADSALAIGETALVTITFSEAVTGFSNADLTVANGTVDAVGSSDGGITWTATLTPSARITDRTNLITLDNTGVQDGAGNAGTGTTTSNNYAVDQRAPGISSILRVGGEKTNASSVQFTVTFTEAVSRVDASDFSLATTGTTAGRITGVTRIDGSTYAVTVDNLAGNGTVRLDLKATGTAIADATGNAISAGYGAGQSYQVDHTAPAVTSVAVPRNATYKTGQALEFIVKLNSAAMVDTSGGTPKIAVKLDNGLTAYADYESGSGTSALVFHLPVIASQKDLTGIVLGDAIVLGGGTIRDLFGNNLVPKLNGIPSTSGILIGNDAPTLNVTQTLKALPENASTTVGLKVASLAIIDADGGGNTLSLAGADAKLFEIKNGALWLKAGTKLDFETNPVLDVSVRLDDPTIGTSFETSKALKLNITDVIETVSGTSGSNTLTGTGGHDILDGKDGNDILKGGAGNDRLIGGTGVDKLYGGAGSDVFVFMTPQDSAPGFTGFVNNGSLSQLSGADKRDIVADFVRGEDRLDLSKIDANIKVVGDQSFVWNGTGNFSGKSGELIYRTFDVAGTAEDKTIVYGDVNLDGRADFQIELTGILHLAKGDFIL</sequence>
<evidence type="ECO:0000259" key="2">
    <source>
        <dbReference type="Pfam" id="PF19078"/>
    </source>
</evidence>
<dbReference type="InterPro" id="IPR001343">
    <property type="entry name" value="Hemolysn_Ca-bd"/>
</dbReference>
<dbReference type="SUPFAM" id="SSF51120">
    <property type="entry name" value="beta-Roll"/>
    <property type="match status" value="1"/>
</dbReference>
<feature type="domain" description="Bacterial Ig-like" evidence="2">
    <location>
        <begin position="1381"/>
        <end position="1482"/>
    </location>
</feature>
<feature type="domain" description="Bacterial Ig-like" evidence="2">
    <location>
        <begin position="1279"/>
        <end position="1380"/>
    </location>
</feature>
<dbReference type="InterPro" id="IPR025592">
    <property type="entry name" value="DUF4347"/>
</dbReference>
<reference evidence="3 4" key="1">
    <citation type="submission" date="2023-07" db="EMBL/GenBank/DDBJ databases">
        <title>Genomic Encyclopedia of Type Strains, Phase IV (KMG-IV): sequencing the most valuable type-strain genomes for metagenomic binning, comparative biology and taxonomic classification.</title>
        <authorList>
            <person name="Goeker M."/>
        </authorList>
    </citation>
    <scope>NUCLEOTIDE SEQUENCE [LARGE SCALE GENOMIC DNA]</scope>
    <source>
        <strain evidence="3 4">DSM 1112</strain>
    </source>
</reference>
<feature type="domain" description="Bacterial Ig-like" evidence="2">
    <location>
        <begin position="769"/>
        <end position="870"/>
    </location>
</feature>
<dbReference type="Pfam" id="PF14252">
    <property type="entry name" value="DUF4347"/>
    <property type="match status" value="1"/>
</dbReference>
<feature type="domain" description="DUF4347" evidence="1">
    <location>
        <begin position="20"/>
        <end position="169"/>
    </location>
</feature>
<dbReference type="Proteomes" id="UP001230207">
    <property type="component" value="Unassembled WGS sequence"/>
</dbReference>
<feature type="domain" description="Bacterial Ig-like" evidence="2">
    <location>
        <begin position="565"/>
        <end position="666"/>
    </location>
</feature>
<feature type="domain" description="Bacterial Ig-like" evidence="2">
    <location>
        <begin position="667"/>
        <end position="768"/>
    </location>
</feature>
<dbReference type="InterPro" id="IPR011049">
    <property type="entry name" value="Serralysin-like_metalloprot_C"/>
</dbReference>
<dbReference type="SMART" id="SM00564">
    <property type="entry name" value="PQQ"/>
    <property type="match status" value="9"/>
</dbReference>
<feature type="domain" description="Bacterial Ig-like" evidence="2">
    <location>
        <begin position="1177"/>
        <end position="1278"/>
    </location>
</feature>
<feature type="domain" description="Bacterial Ig-like" evidence="2">
    <location>
        <begin position="361"/>
        <end position="462"/>
    </location>
</feature>
<dbReference type="Gene3D" id="2.150.10.10">
    <property type="entry name" value="Serralysin-like metalloprotease, C-terminal"/>
    <property type="match status" value="1"/>
</dbReference>
<accession>A0ABU0BYI8</accession>
<feature type="domain" description="Bacterial Ig-like" evidence="2">
    <location>
        <begin position="1075"/>
        <end position="1176"/>
    </location>
</feature>
<dbReference type="InterPro" id="IPR018391">
    <property type="entry name" value="PQQ_b-propeller_rpt"/>
</dbReference>
<dbReference type="PANTHER" id="PTHR34677">
    <property type="match status" value="1"/>
</dbReference>
<dbReference type="InterPro" id="IPR044048">
    <property type="entry name" value="Big_12"/>
</dbReference>
<comment type="caution">
    <text evidence="3">The sequence shown here is derived from an EMBL/GenBank/DDBJ whole genome shotgun (WGS) entry which is preliminary data.</text>
</comment>